<evidence type="ECO:0000256" key="1">
    <source>
        <dbReference type="SAM" id="SignalP"/>
    </source>
</evidence>
<dbReference type="PATRIC" id="fig|35806.4.peg.4374"/>
<dbReference type="AlphaFoldDB" id="A0A0D6B997"/>
<feature type="signal peptide" evidence="1">
    <location>
        <begin position="1"/>
        <end position="24"/>
    </location>
</feature>
<protein>
    <submittedName>
        <fullName evidence="2">Uncharacterized protein</fullName>
    </submittedName>
</protein>
<reference evidence="2 3" key="1">
    <citation type="submission" date="2015-02" db="EMBL/GenBank/DDBJ databases">
        <title>Genome sequene of Rhodovulum sulfidophilum DSM 2351.</title>
        <authorList>
            <person name="Nagao N."/>
        </authorList>
    </citation>
    <scope>NUCLEOTIDE SEQUENCE [LARGE SCALE GENOMIC DNA]</scope>
    <source>
        <strain evidence="2 3">DSM 2351</strain>
    </source>
</reference>
<name>A0A0D6B997_RHOSU</name>
<feature type="chain" id="PRO_5002301302" evidence="1">
    <location>
        <begin position="25"/>
        <end position="254"/>
    </location>
</feature>
<dbReference type="Proteomes" id="UP000064912">
    <property type="component" value="Chromosome"/>
</dbReference>
<dbReference type="EMBL" id="AP014800">
    <property type="protein sequence ID" value="BAQ71390.1"/>
    <property type="molecule type" value="Genomic_DNA"/>
</dbReference>
<gene>
    <name evidence="2" type="ORF">NHU_04277</name>
</gene>
<organism evidence="2 3">
    <name type="scientific">Rhodovulum sulfidophilum</name>
    <name type="common">Rhodobacter sulfidophilus</name>
    <dbReference type="NCBI Taxonomy" id="35806"/>
    <lineage>
        <taxon>Bacteria</taxon>
        <taxon>Pseudomonadati</taxon>
        <taxon>Pseudomonadota</taxon>
        <taxon>Alphaproteobacteria</taxon>
        <taxon>Rhodobacterales</taxon>
        <taxon>Paracoccaceae</taxon>
        <taxon>Rhodovulum</taxon>
    </lineage>
</organism>
<accession>A0A0D6B997</accession>
<dbReference type="KEGG" id="rsu:NHU_04277"/>
<keyword evidence="1" id="KW-0732">Signal</keyword>
<sequence>MSGRLTCFFGILCALCQIGPAAEAATDIPGYWSVLPGWQSWQVTSAYQVGFEGSAELAVACGPEGQPLMGVLTDGAEPPDGDFERPAKIGERHFLIAWTGQAGLALTRPDAEFLAAMRWGSTLVLYDYLGAPVDFRLSGAADALDAALAGCPPPLAVRPDPAAMRRTFDETLKARIDRECRALGRSGAEIGSGAVRERLLPGSAYPEVSVDFSYVSCRAGPRLHRDFCTEAGCARQRYLPGASAYVLIEDGDPE</sequence>
<evidence type="ECO:0000313" key="3">
    <source>
        <dbReference type="Proteomes" id="UP000064912"/>
    </source>
</evidence>
<proteinExistence type="predicted"/>
<evidence type="ECO:0000313" key="2">
    <source>
        <dbReference type="EMBL" id="BAQ71390.1"/>
    </source>
</evidence>